<keyword evidence="5" id="KW-1185">Reference proteome</keyword>
<dbReference type="SMART" id="SM00829">
    <property type="entry name" value="PKS_ER"/>
    <property type="match status" value="1"/>
</dbReference>
<dbReference type="GO" id="GO:0050572">
    <property type="term" value="F:L-idonate 5-dehydrogenase [NAD(P)+] activity"/>
    <property type="evidence" value="ECO:0007669"/>
    <property type="project" value="UniProtKB-EC"/>
</dbReference>
<reference evidence="3 5" key="1">
    <citation type="submission" date="2016-04" db="EMBL/GenBank/DDBJ databases">
        <title>Complete genome sequencing and analysis of CBMB27, Methylobacterium phyllosphaerae isolated from leaf tissues of rice (Oryza sativa L.).</title>
        <authorList>
            <person name="Lee Y."/>
            <person name="Hwangbo K."/>
            <person name="Chung H."/>
            <person name="Yoo J."/>
            <person name="Kim K.Y."/>
            <person name="Sa T.M."/>
            <person name="Um Y."/>
            <person name="Madhaiyan M."/>
        </authorList>
    </citation>
    <scope>NUCLEOTIDE SEQUENCE [LARGE SCALE GENOMIC DNA]</scope>
    <source>
        <strain evidence="3 5">CBMB27</strain>
    </source>
</reference>
<dbReference type="RefSeq" id="WP_075381753.1">
    <property type="nucleotide sequence ID" value="NZ_CP015367.1"/>
</dbReference>
<dbReference type="CDD" id="cd05289">
    <property type="entry name" value="MDR_like_2"/>
    <property type="match status" value="1"/>
</dbReference>
<dbReference type="Proteomes" id="UP000185487">
    <property type="component" value="Chromosome"/>
</dbReference>
<dbReference type="PANTHER" id="PTHR44154:SF1">
    <property type="entry name" value="QUINONE OXIDOREDUCTASE"/>
    <property type="match status" value="1"/>
</dbReference>
<organism evidence="4 6">
    <name type="scientific">Methylobacterium phyllosphaerae</name>
    <dbReference type="NCBI Taxonomy" id="418223"/>
    <lineage>
        <taxon>Bacteria</taxon>
        <taxon>Pseudomonadati</taxon>
        <taxon>Pseudomonadota</taxon>
        <taxon>Alphaproteobacteria</taxon>
        <taxon>Hyphomicrobiales</taxon>
        <taxon>Methylobacteriaceae</taxon>
        <taxon>Methylobacterium</taxon>
    </lineage>
</organism>
<evidence type="ECO:0000259" key="2">
    <source>
        <dbReference type="SMART" id="SM00829"/>
    </source>
</evidence>
<proteinExistence type="predicted"/>
<sequence length="309" mass="31584">MRALLIDGYAPVPSAHLGTAADVRPGPGEVRIRVEAAALNPLDAKLAHGDMTGWFPLAFPYVPGTDFAGVVDALGEAVTDLRLGDAVLGRSDPVAGGALAEAIIVPARCVTRRPEGLDGSIAACLPTPAGIAYQALFDHLRVPEGAVLLILGAGGAVGRAAIQLAPAGVEVVACAGQPRGTDPASPARWVRPDEPDFLRVAAKADCVLDCAGGEIQHRVIAAMHPRAKLAAIVAPADEAAVVARGIDAAFLVLETRRDTLAAIADAAARGVLHPEAPAVFGFEESAATYRDYVAGRTIGKLVMTTGGGR</sequence>
<gene>
    <name evidence="3" type="ORF">MCBMB27_05535</name>
    <name evidence="4" type="ORF">SAMN05192567_12134</name>
</gene>
<evidence type="ECO:0000313" key="6">
    <source>
        <dbReference type="Proteomes" id="UP000199140"/>
    </source>
</evidence>
<accession>A0AAE8HV56</accession>
<keyword evidence="1" id="KW-0521">NADP</keyword>
<reference evidence="4 6" key="2">
    <citation type="submission" date="2016-10" db="EMBL/GenBank/DDBJ databases">
        <authorList>
            <person name="Varghese N."/>
            <person name="Submissions S."/>
        </authorList>
    </citation>
    <scope>NUCLEOTIDE SEQUENCE [LARGE SCALE GENOMIC DNA]</scope>
    <source>
        <strain evidence="4 6">CBMB27</strain>
    </source>
</reference>
<evidence type="ECO:0000256" key="1">
    <source>
        <dbReference type="ARBA" id="ARBA00022857"/>
    </source>
</evidence>
<evidence type="ECO:0000313" key="4">
    <source>
        <dbReference type="EMBL" id="SFH34972.1"/>
    </source>
</evidence>
<dbReference type="SUPFAM" id="SSF51735">
    <property type="entry name" value="NAD(P)-binding Rossmann-fold domains"/>
    <property type="match status" value="1"/>
</dbReference>
<dbReference type="InterPro" id="IPR020843">
    <property type="entry name" value="ER"/>
</dbReference>
<dbReference type="SUPFAM" id="SSF50129">
    <property type="entry name" value="GroES-like"/>
    <property type="match status" value="1"/>
</dbReference>
<dbReference type="Gene3D" id="3.40.50.720">
    <property type="entry name" value="NAD(P)-binding Rossmann-like Domain"/>
    <property type="match status" value="1"/>
</dbReference>
<dbReference type="EMBL" id="CP015367">
    <property type="protein sequence ID" value="APT34826.1"/>
    <property type="molecule type" value="Genomic_DNA"/>
</dbReference>
<dbReference type="EMBL" id="FOPK01000021">
    <property type="protein sequence ID" value="SFH34972.1"/>
    <property type="molecule type" value="Genomic_DNA"/>
</dbReference>
<feature type="domain" description="Enoyl reductase (ER)" evidence="2">
    <location>
        <begin position="10"/>
        <end position="303"/>
    </location>
</feature>
<dbReference type="KEGG" id="mphy:MCBMB27_05535"/>
<dbReference type="InterPro" id="IPR011032">
    <property type="entry name" value="GroES-like_sf"/>
</dbReference>
<dbReference type="InterPro" id="IPR051603">
    <property type="entry name" value="Zinc-ADH_QOR/CCCR"/>
</dbReference>
<evidence type="ECO:0000313" key="3">
    <source>
        <dbReference type="EMBL" id="APT34826.1"/>
    </source>
</evidence>
<name>A0AAE8HV56_9HYPH</name>
<dbReference type="InterPro" id="IPR013154">
    <property type="entry name" value="ADH-like_N"/>
</dbReference>
<dbReference type="InterPro" id="IPR036291">
    <property type="entry name" value="NAD(P)-bd_dom_sf"/>
</dbReference>
<dbReference type="Pfam" id="PF13602">
    <property type="entry name" value="ADH_zinc_N_2"/>
    <property type="match status" value="1"/>
</dbReference>
<evidence type="ECO:0000313" key="5">
    <source>
        <dbReference type="Proteomes" id="UP000185487"/>
    </source>
</evidence>
<dbReference type="PANTHER" id="PTHR44154">
    <property type="entry name" value="QUINONE OXIDOREDUCTASE"/>
    <property type="match status" value="1"/>
</dbReference>
<dbReference type="Pfam" id="PF08240">
    <property type="entry name" value="ADH_N"/>
    <property type="match status" value="1"/>
</dbReference>
<dbReference type="EC" id="1.1.1.264" evidence="3"/>
<protein>
    <submittedName>
        <fullName evidence="4">NADPH:quinone reductase</fullName>
    </submittedName>
    <submittedName>
        <fullName evidence="3">Quinone-oxidoreductase, chloroplastic</fullName>
        <ecNumber evidence="3">1.1.1.264</ecNumber>
    </submittedName>
</protein>
<keyword evidence="3" id="KW-0560">Oxidoreductase</keyword>
<dbReference type="AlphaFoldDB" id="A0AAE8HV56"/>
<dbReference type="Gene3D" id="3.90.180.10">
    <property type="entry name" value="Medium-chain alcohol dehydrogenases, catalytic domain"/>
    <property type="match status" value="1"/>
</dbReference>
<dbReference type="Proteomes" id="UP000199140">
    <property type="component" value="Unassembled WGS sequence"/>
</dbReference>